<evidence type="ECO:0000313" key="2">
    <source>
        <dbReference type="Proteomes" id="UP000633601"/>
    </source>
</evidence>
<reference evidence="1 2" key="1">
    <citation type="submission" date="2020-08" db="EMBL/GenBank/DDBJ databases">
        <title>A Genomic Blueprint of the Chicken Gut Microbiome.</title>
        <authorList>
            <person name="Gilroy R."/>
            <person name="Ravi A."/>
            <person name="Getino M."/>
            <person name="Pursley I."/>
            <person name="Horton D.L."/>
            <person name="Alikhan N.-F."/>
            <person name="Baker D."/>
            <person name="Gharbi K."/>
            <person name="Hall N."/>
            <person name="Watson M."/>
            <person name="Adriaenssens E.M."/>
            <person name="Foster-Nyarko E."/>
            <person name="Jarju S."/>
            <person name="Secka A."/>
            <person name="Antonio M."/>
            <person name="Oren A."/>
            <person name="Chaudhuri R."/>
            <person name="La Ragione R.M."/>
            <person name="Hildebrand F."/>
            <person name="Pallen M.J."/>
        </authorList>
    </citation>
    <scope>NUCLEOTIDE SEQUENCE [LARGE SCALE GENOMIC DNA]</scope>
    <source>
        <strain evidence="1 2">Sa2CUA8</strain>
    </source>
</reference>
<accession>A0ABR8V3Z5</accession>
<sequence length="98" mass="10840">MSPTWGRARADVSPGRHGEAWLGRRILHDRGQTIRRTFPESMSTAPRIGLAVPRVLFLAVAARIDEPFSMHIYGADDKDPLGRTARPLSAFDKPSSIC</sequence>
<gene>
    <name evidence="1" type="ORF">H9640_12660</name>
</gene>
<evidence type="ECO:0000313" key="1">
    <source>
        <dbReference type="EMBL" id="MBD7999405.1"/>
    </source>
</evidence>
<protein>
    <submittedName>
        <fullName evidence="1">Uncharacterized protein</fullName>
    </submittedName>
</protein>
<dbReference type="Proteomes" id="UP000633601">
    <property type="component" value="Unassembled WGS sequence"/>
</dbReference>
<dbReference type="RefSeq" id="WP_191791058.1">
    <property type="nucleotide sequence ID" value="NZ_JACSQE010000009.1"/>
</dbReference>
<proteinExistence type="predicted"/>
<name>A0ABR8V3Z5_9CELL</name>
<keyword evidence="2" id="KW-1185">Reference proteome</keyword>
<comment type="caution">
    <text evidence="1">The sequence shown here is derived from an EMBL/GenBank/DDBJ whole genome shotgun (WGS) entry which is preliminary data.</text>
</comment>
<organism evidence="1 2">
    <name type="scientific">Oerskovia gallyi</name>
    <dbReference type="NCBI Taxonomy" id="2762226"/>
    <lineage>
        <taxon>Bacteria</taxon>
        <taxon>Bacillati</taxon>
        <taxon>Actinomycetota</taxon>
        <taxon>Actinomycetes</taxon>
        <taxon>Micrococcales</taxon>
        <taxon>Cellulomonadaceae</taxon>
        <taxon>Oerskovia</taxon>
    </lineage>
</organism>
<dbReference type="EMBL" id="JACSQE010000009">
    <property type="protein sequence ID" value="MBD7999405.1"/>
    <property type="molecule type" value="Genomic_DNA"/>
</dbReference>